<keyword evidence="1" id="KW-1133">Transmembrane helix</keyword>
<accession>A0A9E7SDU0</accession>
<evidence type="ECO:0000313" key="2">
    <source>
        <dbReference type="EMBL" id="USH00358.1"/>
    </source>
</evidence>
<proteinExistence type="predicted"/>
<reference evidence="2 3" key="1">
    <citation type="submission" date="2021-08" db="EMBL/GenBank/DDBJ databases">
        <title>Thermococcus onnuriiensis IOH2.</title>
        <authorList>
            <person name="Park Y.-J."/>
        </authorList>
    </citation>
    <scope>NUCLEOTIDE SEQUENCE [LARGE SCALE GENOMIC DNA]</scope>
    <source>
        <strain evidence="2 3">IOH2</strain>
    </source>
</reference>
<keyword evidence="1" id="KW-0472">Membrane</keyword>
<dbReference type="EMBL" id="CP080572">
    <property type="protein sequence ID" value="USH00358.1"/>
    <property type="molecule type" value="Genomic_DNA"/>
</dbReference>
<dbReference type="KEGG" id="thei:K1720_02500"/>
<gene>
    <name evidence="2" type="ORF">K1720_02500</name>
</gene>
<evidence type="ECO:0000256" key="1">
    <source>
        <dbReference type="SAM" id="Phobius"/>
    </source>
</evidence>
<dbReference type="GeneID" id="72777178"/>
<keyword evidence="3" id="KW-1185">Reference proteome</keyword>
<feature type="transmembrane region" description="Helical" evidence="1">
    <location>
        <begin position="30"/>
        <end position="50"/>
    </location>
</feature>
<dbReference type="RefSeq" id="WP_251949642.1">
    <property type="nucleotide sequence ID" value="NZ_CP080572.1"/>
</dbReference>
<sequence length="145" mass="16833">MRFNLVFFLVLPFVLIAFFAGSYLVRWIAVLIAGVILLAFILEETELPYIPRRRESKREKRTDVERLADIIKMAKKGTVARQIISDTVLEIYEVLEENREKAVERTREVFGSSYQGGNFLENLENALKIVEEDVNENRRGPRKGK</sequence>
<organism evidence="2 3">
    <name type="scientific">Thermococcus argininiproducens</name>
    <dbReference type="NCBI Taxonomy" id="2866384"/>
    <lineage>
        <taxon>Archaea</taxon>
        <taxon>Methanobacteriati</taxon>
        <taxon>Methanobacteriota</taxon>
        <taxon>Thermococci</taxon>
        <taxon>Thermococcales</taxon>
        <taxon>Thermococcaceae</taxon>
        <taxon>Thermococcus</taxon>
    </lineage>
</organism>
<evidence type="ECO:0000313" key="3">
    <source>
        <dbReference type="Proteomes" id="UP001056425"/>
    </source>
</evidence>
<keyword evidence="1" id="KW-0812">Transmembrane</keyword>
<dbReference type="Proteomes" id="UP001056425">
    <property type="component" value="Chromosome"/>
</dbReference>
<dbReference type="AlphaFoldDB" id="A0A9E7SDU0"/>
<name>A0A9E7SDU0_9EURY</name>
<protein>
    <submittedName>
        <fullName evidence="2">Uncharacterized protein</fullName>
    </submittedName>
</protein>